<feature type="compositionally biased region" description="Polar residues" evidence="1">
    <location>
        <begin position="342"/>
        <end position="351"/>
    </location>
</feature>
<evidence type="ECO:0008006" key="5">
    <source>
        <dbReference type="Google" id="ProtNLM"/>
    </source>
</evidence>
<organism evidence="3 4">
    <name type="scientific">Mycolicibacterium wolinskyi</name>
    <dbReference type="NCBI Taxonomy" id="59750"/>
    <lineage>
        <taxon>Bacteria</taxon>
        <taxon>Bacillati</taxon>
        <taxon>Actinomycetota</taxon>
        <taxon>Actinomycetes</taxon>
        <taxon>Mycobacteriales</taxon>
        <taxon>Mycobacteriaceae</taxon>
        <taxon>Mycolicibacterium</taxon>
    </lineage>
</organism>
<feature type="compositionally biased region" description="Polar residues" evidence="1">
    <location>
        <begin position="317"/>
        <end position="335"/>
    </location>
</feature>
<dbReference type="Proteomes" id="UP000070612">
    <property type="component" value="Unassembled WGS sequence"/>
</dbReference>
<feature type="chain" id="PRO_5039274947" description="PPE family protein" evidence="2">
    <location>
        <begin position="35"/>
        <end position="416"/>
    </location>
</feature>
<proteinExistence type="predicted"/>
<evidence type="ECO:0000313" key="4">
    <source>
        <dbReference type="Proteomes" id="UP000070612"/>
    </source>
</evidence>
<dbReference type="PATRIC" id="fig|59750.3.peg.2751"/>
<protein>
    <recommendedName>
        <fullName evidence="5">PPE family protein</fullName>
    </recommendedName>
</protein>
<reference evidence="3 4" key="1">
    <citation type="submission" date="2015-07" db="EMBL/GenBank/DDBJ databases">
        <title>A draft genome sequence of Mycobacterium wolinskyi.</title>
        <authorList>
            <person name="de Man T.J."/>
            <person name="Perry K.A."/>
            <person name="Coulliette A.D."/>
            <person name="Jensen B."/>
            <person name="Toney N.C."/>
            <person name="Limbago B.M."/>
            <person name="Noble-Wang J."/>
        </authorList>
    </citation>
    <scope>NUCLEOTIDE SEQUENCE [LARGE SCALE GENOMIC DNA]</scope>
    <source>
        <strain evidence="3 4">CDC_01</strain>
    </source>
</reference>
<feature type="signal peptide" evidence="2">
    <location>
        <begin position="1"/>
        <end position="34"/>
    </location>
</feature>
<feature type="compositionally biased region" description="Basic and acidic residues" evidence="1">
    <location>
        <begin position="383"/>
        <end position="392"/>
    </location>
</feature>
<dbReference type="RefSeq" id="WP_131807508.1">
    <property type="nucleotide sequence ID" value="NZ_LGTW01000002.1"/>
</dbReference>
<feature type="compositionally biased region" description="Polar residues" evidence="1">
    <location>
        <begin position="366"/>
        <end position="377"/>
    </location>
</feature>
<evidence type="ECO:0000256" key="2">
    <source>
        <dbReference type="SAM" id="SignalP"/>
    </source>
</evidence>
<name>A0A132PT25_9MYCO</name>
<keyword evidence="2" id="KW-0732">Signal</keyword>
<dbReference type="EMBL" id="LGTW01000002">
    <property type="protein sequence ID" value="KWX25489.1"/>
    <property type="molecule type" value="Genomic_DNA"/>
</dbReference>
<keyword evidence="4" id="KW-1185">Reference proteome</keyword>
<feature type="region of interest" description="Disordered" evidence="1">
    <location>
        <begin position="317"/>
        <end position="416"/>
    </location>
</feature>
<comment type="caution">
    <text evidence="3">The sequence shown here is derived from an EMBL/GenBank/DDBJ whole genome shotgun (WGS) entry which is preliminary data.</text>
</comment>
<dbReference type="AlphaFoldDB" id="A0A132PT25"/>
<evidence type="ECO:0000256" key="1">
    <source>
        <dbReference type="SAM" id="MobiDB-lite"/>
    </source>
</evidence>
<gene>
    <name evidence="3" type="ORF">AFM11_04375</name>
</gene>
<accession>A0A132PT25</accession>
<sequence length="416" mass="41718">MSISMDKVTRAGIVGAVASAMAVGAFGATAPAHAWCVGISGINIGGGCSSTLGNFALGLGPNAVASSSGFITGAIAFGDAFAASAGTLTAAWAGGTGSESYTNGFFNWAVAQGTNASAVAGRQNSDFANFAFNFGNAVEPWLGGENDELGTSNVDASYGSFNLAANLGGNANAVEGTRKDLRVWAGGLEGEENFGSAALNLFGNRNDVQAFGSGVAAIAVGNPFGFPNGSDSIVRVGDFVEGISGGSLSLAFNIQPPFITEECDTGQCGNTVTVGNGYLSIAGAVGLVNRIVEQVGPGIRINTPFNPPQTVTNELAAEGTSTTSPKALAPKSTSDGIKGNKQRSFVRSSLDFSGGAKAAADRSDSTSKATDQGSSAPKSLKSRINETKKKVSDAVSKVTGKKSPKTDADDGGSDDE</sequence>
<evidence type="ECO:0000313" key="3">
    <source>
        <dbReference type="EMBL" id="KWX25489.1"/>
    </source>
</evidence>